<dbReference type="PANTHER" id="PTHR31375">
    <property type="match status" value="1"/>
</dbReference>
<dbReference type="Proteomes" id="UP000886885">
    <property type="component" value="Chromosome 12D"/>
</dbReference>
<name>A0A8X7YH30_POPTO</name>
<evidence type="ECO:0000256" key="2">
    <source>
        <dbReference type="ARBA" id="ARBA00022525"/>
    </source>
</evidence>
<evidence type="ECO:0000256" key="1">
    <source>
        <dbReference type="ARBA" id="ARBA00004613"/>
    </source>
</evidence>
<dbReference type="Pfam" id="PF00295">
    <property type="entry name" value="Glyco_hydro_28"/>
    <property type="match status" value="1"/>
</dbReference>
<protein>
    <submittedName>
        <fullName evidence="5">Uncharacterized protein</fullName>
    </submittedName>
</protein>
<comment type="subcellular location">
    <subcellularLocation>
        <location evidence="1">Secreted</location>
    </subcellularLocation>
</comment>
<dbReference type="GO" id="GO:0071555">
    <property type="term" value="P:cell wall organization"/>
    <property type="evidence" value="ECO:0007669"/>
    <property type="project" value="UniProtKB-KW"/>
</dbReference>
<comment type="caution">
    <text evidence="5">The sequence shown here is derived from an EMBL/GenBank/DDBJ whole genome shotgun (WGS) entry which is preliminary data.</text>
</comment>
<sequence length="144" mass="15362">MHVSIFASNNLDLSDLHLSAPQDSPNTDGIKLSASQGIRVSHTISGTGDDCVAILNGIAMLTLLKFLAALDMESVLEESPHEGVASGFTALLQTLVTVQESKHGNLLMKELLLSVMPQVVMKVTVAGKPKDNNCFLLLPPRAKE</sequence>
<dbReference type="InterPro" id="IPR000743">
    <property type="entry name" value="Glyco_hydro_28"/>
</dbReference>
<comment type="similarity">
    <text evidence="4">Belongs to the glycosyl hydrolase 28 family.</text>
</comment>
<evidence type="ECO:0000256" key="3">
    <source>
        <dbReference type="ARBA" id="ARBA00023316"/>
    </source>
</evidence>
<keyword evidence="3" id="KW-0961">Cell wall biogenesis/degradation</keyword>
<organism evidence="5 6">
    <name type="scientific">Populus tomentosa</name>
    <name type="common">Chinese white poplar</name>
    <dbReference type="NCBI Taxonomy" id="118781"/>
    <lineage>
        <taxon>Eukaryota</taxon>
        <taxon>Viridiplantae</taxon>
        <taxon>Streptophyta</taxon>
        <taxon>Embryophyta</taxon>
        <taxon>Tracheophyta</taxon>
        <taxon>Spermatophyta</taxon>
        <taxon>Magnoliopsida</taxon>
        <taxon>eudicotyledons</taxon>
        <taxon>Gunneridae</taxon>
        <taxon>Pentapetalae</taxon>
        <taxon>rosids</taxon>
        <taxon>fabids</taxon>
        <taxon>Malpighiales</taxon>
        <taxon>Salicaceae</taxon>
        <taxon>Saliceae</taxon>
        <taxon>Populus</taxon>
    </lineage>
</organism>
<reference evidence="5" key="1">
    <citation type="journal article" date="2020" name="bioRxiv">
        <title>Hybrid origin of Populus tomentosa Carr. identified through genome sequencing and phylogenomic analysis.</title>
        <authorList>
            <person name="An X."/>
            <person name="Gao K."/>
            <person name="Chen Z."/>
            <person name="Li J."/>
            <person name="Yang X."/>
            <person name="Yang X."/>
            <person name="Zhou J."/>
            <person name="Guo T."/>
            <person name="Zhao T."/>
            <person name="Huang S."/>
            <person name="Miao D."/>
            <person name="Khan W.U."/>
            <person name="Rao P."/>
            <person name="Ye M."/>
            <person name="Lei B."/>
            <person name="Liao W."/>
            <person name="Wang J."/>
            <person name="Ji L."/>
            <person name="Li Y."/>
            <person name="Guo B."/>
            <person name="Mustafa N.S."/>
            <person name="Li S."/>
            <person name="Yun Q."/>
            <person name="Keller S.R."/>
            <person name="Mao J."/>
            <person name="Zhang R."/>
            <person name="Strauss S.H."/>
        </authorList>
    </citation>
    <scope>NUCLEOTIDE SEQUENCE</scope>
    <source>
        <strain evidence="5">GM15</strain>
        <tissue evidence="5">Leaf</tissue>
    </source>
</reference>
<proteinExistence type="inferred from homology"/>
<dbReference type="OrthoDB" id="187139at2759"/>
<keyword evidence="4" id="KW-0326">Glycosidase</keyword>
<dbReference type="AlphaFoldDB" id="A0A8X7YH30"/>
<keyword evidence="2" id="KW-0964">Secreted</keyword>
<keyword evidence="6" id="KW-1185">Reference proteome</keyword>
<dbReference type="GO" id="GO:0004650">
    <property type="term" value="F:polygalacturonase activity"/>
    <property type="evidence" value="ECO:0007669"/>
    <property type="project" value="InterPro"/>
</dbReference>
<evidence type="ECO:0000256" key="4">
    <source>
        <dbReference type="RuleBase" id="RU361169"/>
    </source>
</evidence>
<evidence type="ECO:0000313" key="6">
    <source>
        <dbReference type="Proteomes" id="UP000886885"/>
    </source>
</evidence>
<dbReference type="EMBL" id="JAAWWB010000024">
    <property type="protein sequence ID" value="KAG6752698.1"/>
    <property type="molecule type" value="Genomic_DNA"/>
</dbReference>
<evidence type="ECO:0000313" key="5">
    <source>
        <dbReference type="EMBL" id="KAG6752698.1"/>
    </source>
</evidence>
<dbReference type="GO" id="GO:0005975">
    <property type="term" value="P:carbohydrate metabolic process"/>
    <property type="evidence" value="ECO:0007669"/>
    <property type="project" value="InterPro"/>
</dbReference>
<keyword evidence="4" id="KW-0378">Hydrolase</keyword>
<accession>A0A8X7YH30</accession>
<gene>
    <name evidence="5" type="ORF">POTOM_042734</name>
</gene>
<dbReference type="GO" id="GO:0005576">
    <property type="term" value="C:extracellular region"/>
    <property type="evidence" value="ECO:0007669"/>
    <property type="project" value="UniProtKB-SubCell"/>
</dbReference>